<evidence type="ECO:0000313" key="6">
    <source>
        <dbReference type="EMBL" id="VDN60081.1"/>
    </source>
</evidence>
<dbReference type="PANTHER" id="PTHR48094:SF12">
    <property type="entry name" value="PARKINSON DISEASE PROTEIN 7 HOMOLOG"/>
    <property type="match status" value="1"/>
</dbReference>
<evidence type="ECO:0000259" key="5">
    <source>
        <dbReference type="Pfam" id="PF01965"/>
    </source>
</evidence>
<proteinExistence type="predicted"/>
<dbReference type="InterPro" id="IPR006287">
    <property type="entry name" value="DJ-1"/>
</dbReference>
<comment type="subcellular location">
    <subcellularLocation>
        <location evidence="1">Cytoplasm</location>
    </subcellularLocation>
</comment>
<dbReference type="Proteomes" id="UP000038040">
    <property type="component" value="Unplaced"/>
</dbReference>
<dbReference type="GO" id="GO:0005634">
    <property type="term" value="C:nucleus"/>
    <property type="evidence" value="ECO:0007669"/>
    <property type="project" value="TreeGrafter"/>
</dbReference>
<dbReference type="EMBL" id="UYYG01001200">
    <property type="protein sequence ID" value="VDN60081.1"/>
    <property type="molecule type" value="Genomic_DNA"/>
</dbReference>
<dbReference type="InterPro" id="IPR002818">
    <property type="entry name" value="DJ-1/PfpI"/>
</dbReference>
<evidence type="ECO:0000313" key="8">
    <source>
        <dbReference type="Proteomes" id="UP000274756"/>
    </source>
</evidence>
<dbReference type="InterPro" id="IPR029062">
    <property type="entry name" value="Class_I_gatase-like"/>
</dbReference>
<organism evidence="7 9">
    <name type="scientific">Dracunculus medinensis</name>
    <name type="common">Guinea worm</name>
    <dbReference type="NCBI Taxonomy" id="318479"/>
    <lineage>
        <taxon>Eukaryota</taxon>
        <taxon>Metazoa</taxon>
        <taxon>Ecdysozoa</taxon>
        <taxon>Nematoda</taxon>
        <taxon>Chromadorea</taxon>
        <taxon>Rhabditida</taxon>
        <taxon>Spirurina</taxon>
        <taxon>Dracunculoidea</taxon>
        <taxon>Dracunculidae</taxon>
        <taxon>Dracunculus</taxon>
    </lineage>
</organism>
<dbReference type="GO" id="GO:1903189">
    <property type="term" value="P:glyoxal metabolic process"/>
    <property type="evidence" value="ECO:0007669"/>
    <property type="project" value="UniProtKB-ARBA"/>
</dbReference>
<dbReference type="CDD" id="cd03135">
    <property type="entry name" value="GATase1_DJ-1"/>
    <property type="match status" value="1"/>
</dbReference>
<dbReference type="OrthoDB" id="543156at2759"/>
<comment type="catalytic activity">
    <reaction evidence="4">
        <text>methylglyoxal + H2O = (R)-lactate + H(+)</text>
        <dbReference type="Rhea" id="RHEA:27754"/>
        <dbReference type="ChEBI" id="CHEBI:15377"/>
        <dbReference type="ChEBI" id="CHEBI:15378"/>
        <dbReference type="ChEBI" id="CHEBI:16004"/>
        <dbReference type="ChEBI" id="CHEBI:17158"/>
        <dbReference type="EC" id="4.2.1.130"/>
    </reaction>
</comment>
<dbReference type="EC" id="4.2.1.130" evidence="2"/>
<gene>
    <name evidence="6" type="ORF">DME_LOCUS10054</name>
</gene>
<dbReference type="WBParaSite" id="DME_0000741601-mRNA-1">
    <property type="protein sequence ID" value="DME_0000741601-mRNA-1"/>
    <property type="gene ID" value="DME_0000741601"/>
</dbReference>
<dbReference type="AlphaFoldDB" id="A0A0N4UII3"/>
<dbReference type="GO" id="GO:0036471">
    <property type="term" value="P:cellular response to glyoxal"/>
    <property type="evidence" value="ECO:0007669"/>
    <property type="project" value="UniProtKB-ARBA"/>
</dbReference>
<evidence type="ECO:0000256" key="3">
    <source>
        <dbReference type="ARBA" id="ARBA00022490"/>
    </source>
</evidence>
<dbReference type="GO" id="GO:0005739">
    <property type="term" value="C:mitochondrion"/>
    <property type="evidence" value="ECO:0007669"/>
    <property type="project" value="TreeGrafter"/>
</dbReference>
<dbReference type="Proteomes" id="UP000274756">
    <property type="component" value="Unassembled WGS sequence"/>
</dbReference>
<evidence type="ECO:0000256" key="2">
    <source>
        <dbReference type="ARBA" id="ARBA00013134"/>
    </source>
</evidence>
<keyword evidence="8" id="KW-1185">Reference proteome</keyword>
<reference evidence="6 8" key="2">
    <citation type="submission" date="2018-11" db="EMBL/GenBank/DDBJ databases">
        <authorList>
            <consortium name="Pathogen Informatics"/>
        </authorList>
    </citation>
    <scope>NUCLEOTIDE SEQUENCE [LARGE SCALE GENOMIC DNA]</scope>
</reference>
<evidence type="ECO:0000256" key="4">
    <source>
        <dbReference type="ARBA" id="ARBA00048082"/>
    </source>
</evidence>
<evidence type="ECO:0000313" key="9">
    <source>
        <dbReference type="WBParaSite" id="DME_0000741601-mRNA-1"/>
    </source>
</evidence>
<reference evidence="9" key="1">
    <citation type="submission" date="2017-02" db="UniProtKB">
        <authorList>
            <consortium name="WormBaseParasite"/>
        </authorList>
    </citation>
    <scope>IDENTIFICATION</scope>
</reference>
<dbReference type="SUPFAM" id="SSF52317">
    <property type="entry name" value="Class I glutamine amidotransferase-like"/>
    <property type="match status" value="1"/>
</dbReference>
<dbReference type="Pfam" id="PF01965">
    <property type="entry name" value="DJ-1_PfpI"/>
    <property type="match status" value="1"/>
</dbReference>
<dbReference type="PANTHER" id="PTHR48094">
    <property type="entry name" value="PROTEIN/NUCLEIC ACID DEGLYCASE DJ-1-RELATED"/>
    <property type="match status" value="1"/>
</dbReference>
<dbReference type="GO" id="GO:1902176">
    <property type="term" value="P:negative regulation of oxidative stress-induced intrinsic apoptotic signaling pathway"/>
    <property type="evidence" value="ECO:0007669"/>
    <property type="project" value="UniProtKB-ARBA"/>
</dbReference>
<dbReference type="GO" id="GO:0006979">
    <property type="term" value="P:response to oxidative stress"/>
    <property type="evidence" value="ECO:0007669"/>
    <property type="project" value="TreeGrafter"/>
</dbReference>
<evidence type="ECO:0000313" key="7">
    <source>
        <dbReference type="Proteomes" id="UP000038040"/>
    </source>
</evidence>
<sequence length="230" mass="24530">MRIVQPGFLHINRLLSLCIFRNKGKIFHGVIKGYQQRQQFYSTMADKSALVILAEGAEEMEAVITIDVLRRAGVKVTVAGLIGCGPVKCARQTIITPDVALSDVAGNKFDVVALPGGQPGSNTLARSDLVGKIIQEHHKNGRFIAAICAAPIALKSHGIATGCALTSHPVVEKALVDAGYKYSTDRVVVSDKIVTSRGPGTAFDFALKLVELIIGPDKAEEISAAMVLRN</sequence>
<accession>A0A0N4UII3</accession>
<dbReference type="NCBIfam" id="TIGR01383">
    <property type="entry name" value="not_thiJ"/>
    <property type="match status" value="1"/>
</dbReference>
<dbReference type="FunFam" id="3.40.50.880:FF:000022">
    <property type="entry name" value="protein deglycase DJ-1"/>
    <property type="match status" value="1"/>
</dbReference>
<keyword evidence="3" id="KW-0963">Cytoplasm</keyword>
<dbReference type="Gene3D" id="3.40.50.880">
    <property type="match status" value="1"/>
</dbReference>
<dbReference type="GO" id="GO:0019172">
    <property type="term" value="F:glyoxalase III activity"/>
    <property type="evidence" value="ECO:0007669"/>
    <property type="project" value="UniProtKB-EC"/>
</dbReference>
<name>A0A0N4UII3_DRAME</name>
<dbReference type="GO" id="GO:0046295">
    <property type="term" value="P:glycolate biosynthetic process"/>
    <property type="evidence" value="ECO:0007669"/>
    <property type="project" value="UniProtKB-ARBA"/>
</dbReference>
<protein>
    <recommendedName>
        <fullName evidence="2">D-lactate dehydratase</fullName>
        <ecNumber evidence="2">4.2.1.130</ecNumber>
    </recommendedName>
</protein>
<evidence type="ECO:0000256" key="1">
    <source>
        <dbReference type="ARBA" id="ARBA00004496"/>
    </source>
</evidence>
<dbReference type="STRING" id="318479.A0A0N4UII3"/>
<feature type="domain" description="DJ-1/PfpI" evidence="5">
    <location>
        <begin position="47"/>
        <end position="211"/>
    </location>
</feature>
<dbReference type="InterPro" id="IPR050325">
    <property type="entry name" value="Prot/Nucl_acid_deglycase"/>
</dbReference>